<evidence type="ECO:0000313" key="3">
    <source>
        <dbReference type="Proteomes" id="UP000474104"/>
    </source>
</evidence>
<reference evidence="2 3" key="1">
    <citation type="submission" date="2019-07" db="EMBL/GenBank/DDBJ databases">
        <title>Draft genome sequences of 15 bacterial species constituting the stable defined intestinal microbiota of the GM15 gnotobiotic mouse model.</title>
        <authorList>
            <person name="Elie C."/>
            <person name="Mathieu A."/>
            <person name="Saliou A."/>
            <person name="Darnaud M."/>
            <person name="Leulier F."/>
            <person name="Tamellini A."/>
        </authorList>
    </citation>
    <scope>NUCLEOTIDE SEQUENCE [LARGE SCALE GENOMIC DNA]</scope>
    <source>
        <strain evidence="3">ASF 502</strain>
    </source>
</reference>
<name>A0A9X5CCU6_9FIRM</name>
<proteinExistence type="predicted"/>
<dbReference type="RefSeq" id="WP_004081948.1">
    <property type="nucleotide sequence ID" value="NZ_VIRB01000149.1"/>
</dbReference>
<accession>A0A9X5CCU6</accession>
<dbReference type="Gene3D" id="3.40.1360.10">
    <property type="match status" value="1"/>
</dbReference>
<dbReference type="EMBL" id="VIRB01000149">
    <property type="protein sequence ID" value="NDO72031.1"/>
    <property type="molecule type" value="Genomic_DNA"/>
</dbReference>
<gene>
    <name evidence="2" type="ORF">FMM80_26635</name>
</gene>
<evidence type="ECO:0000259" key="1">
    <source>
        <dbReference type="Pfam" id="PF13154"/>
    </source>
</evidence>
<dbReference type="OrthoDB" id="9802530at2"/>
<dbReference type="AlphaFoldDB" id="A0A9X5CCU6"/>
<sequence>MPWYGEEQLEAVRAVSAMEYLQRHQPGRLKKSSARNEWELTDHDSFKINGITSKWHWKSRDIGGISALNFLIHVDGMEFQEAVGLLLRETPSMSYFPPQPEETPKKPFVLPESFQNCGRVQRYLNGRGISSEVIRYCRSLGILYESAPYHNAVFVGMDEEQKPRYAFLRGIYDKDGKTFRIEQAGSEKRYAFCVPPDKSSVRVAIYEACIDALAHMTLEGGRADKYRLALGGISAPKEKQTCGKETDKRIEKRVPGNPFKNPPALEHFLKHHPEIEEIEICTDNDFAGRWACEHFKETYGNEYRIIENLPQIEGADYGDLAVWEMEPDQSRSRQRGQGR</sequence>
<evidence type="ECO:0000313" key="2">
    <source>
        <dbReference type="EMBL" id="NDO72031.1"/>
    </source>
</evidence>
<comment type="caution">
    <text evidence="2">The sequence shown here is derived from an EMBL/GenBank/DDBJ whole genome shotgun (WGS) entry which is preliminary data.</text>
</comment>
<dbReference type="InterPro" id="IPR025054">
    <property type="entry name" value="DUF3991"/>
</dbReference>
<dbReference type="Proteomes" id="UP000474104">
    <property type="component" value="Unassembled WGS sequence"/>
</dbReference>
<protein>
    <submittedName>
        <fullName evidence="2">DUF3991 domain-containing protein</fullName>
    </submittedName>
</protein>
<dbReference type="SUPFAM" id="SSF57783">
    <property type="entry name" value="Zinc beta-ribbon"/>
    <property type="match status" value="1"/>
</dbReference>
<feature type="domain" description="DUF3991" evidence="1">
    <location>
        <begin position="122"/>
        <end position="193"/>
    </location>
</feature>
<organism evidence="2 3">
    <name type="scientific">Schaedlerella arabinosiphila</name>
    <dbReference type="NCBI Taxonomy" id="2044587"/>
    <lineage>
        <taxon>Bacteria</taxon>
        <taxon>Bacillati</taxon>
        <taxon>Bacillota</taxon>
        <taxon>Clostridia</taxon>
        <taxon>Lachnospirales</taxon>
        <taxon>Lachnospiraceae</taxon>
        <taxon>Schaedlerella</taxon>
    </lineage>
</organism>
<dbReference type="Pfam" id="PF13154">
    <property type="entry name" value="DUF3991"/>
    <property type="match status" value="1"/>
</dbReference>